<protein>
    <submittedName>
        <fullName evidence="4">CoA transferase</fullName>
    </submittedName>
</protein>
<keyword evidence="2 4" id="KW-0808">Transferase</keyword>
<evidence type="ECO:0000313" key="5">
    <source>
        <dbReference type="Proteomes" id="UP000462055"/>
    </source>
</evidence>
<evidence type="ECO:0000256" key="1">
    <source>
        <dbReference type="ARBA" id="ARBA00008383"/>
    </source>
</evidence>
<proteinExistence type="inferred from homology"/>
<comment type="caution">
    <text evidence="4">The sequence shown here is derived from an EMBL/GenBank/DDBJ whole genome shotgun (WGS) entry which is preliminary data.</text>
</comment>
<accession>A0A6I4M1R7</accession>
<dbReference type="InterPro" id="IPR023606">
    <property type="entry name" value="CoA-Trfase_III_dom_1_sf"/>
</dbReference>
<name>A0A6I4M1R7_9ACTN</name>
<dbReference type="InterPro" id="IPR044855">
    <property type="entry name" value="CoA-Trfase_III_dom3_sf"/>
</dbReference>
<keyword evidence="5" id="KW-1185">Reference proteome</keyword>
<evidence type="ECO:0000256" key="2">
    <source>
        <dbReference type="ARBA" id="ARBA00022679"/>
    </source>
</evidence>
<dbReference type="InterPro" id="IPR050509">
    <property type="entry name" value="CoA-transferase_III"/>
</dbReference>
<dbReference type="Pfam" id="PF02515">
    <property type="entry name" value="CoA_transf_3"/>
    <property type="match status" value="2"/>
</dbReference>
<feature type="region of interest" description="Disordered" evidence="3">
    <location>
        <begin position="485"/>
        <end position="527"/>
    </location>
</feature>
<dbReference type="PANTHER" id="PTHR48228">
    <property type="entry name" value="SUCCINYL-COA--D-CITRAMALATE COA-TRANSFERASE"/>
    <property type="match status" value="1"/>
</dbReference>
<dbReference type="Gene3D" id="3.30.1540.10">
    <property type="entry name" value="formyl-coa transferase, domain 3"/>
    <property type="match status" value="2"/>
</dbReference>
<comment type="similarity">
    <text evidence="1">Belongs to the CoA-transferase III family.</text>
</comment>
<dbReference type="SUPFAM" id="SSF89796">
    <property type="entry name" value="CoA-transferase family III (CaiB/BaiF)"/>
    <property type="match status" value="2"/>
</dbReference>
<dbReference type="RefSeq" id="WP_151592092.1">
    <property type="nucleotide sequence ID" value="NZ_WBMS02000003.1"/>
</dbReference>
<evidence type="ECO:0000313" key="4">
    <source>
        <dbReference type="EMBL" id="MVZ99887.1"/>
    </source>
</evidence>
<evidence type="ECO:0000256" key="3">
    <source>
        <dbReference type="SAM" id="MobiDB-lite"/>
    </source>
</evidence>
<reference evidence="4" key="1">
    <citation type="submission" date="2019-12" db="EMBL/GenBank/DDBJ databases">
        <title>Actinomadura physcomitrii sp. nov., a novel actinomycete isolated from moss [Physcomitrium sphaericum (Ludw) Fuernr].</title>
        <authorList>
            <person name="Zhuang X."/>
        </authorList>
    </citation>
    <scope>NUCLEOTIDE SEQUENCE [LARGE SCALE GENOMIC DNA]</scope>
    <source>
        <strain evidence="4">LD22</strain>
    </source>
</reference>
<dbReference type="PANTHER" id="PTHR48228:SF6">
    <property type="entry name" value="L-CARNITINE COA-TRANSFERASE"/>
    <property type="match status" value="1"/>
</dbReference>
<dbReference type="Gene3D" id="3.40.50.10540">
    <property type="entry name" value="Crotonobetainyl-coa:carnitine coa-transferase, domain 1"/>
    <property type="match status" value="2"/>
</dbReference>
<dbReference type="EMBL" id="WBMS02000003">
    <property type="protein sequence ID" value="MVZ99887.1"/>
    <property type="molecule type" value="Genomic_DNA"/>
</dbReference>
<sequence length="860" mass="93759">MTDRSATAAVPNEAGSLADIRVIEIGDQQGEYCGLTLAGLGAEVVRVEPPEGAGTRRIGPFAGDVADPERSLHFWAYNRGKKSVALDLGTREGTEAFGRLLGTADVLIDSTPPNHLAGIGLDSEELERRFPRLVTARITPFGEDGPWAGHRASDLVHLALGGPLLNCGYDPQPDGHYDLPPMAPQLNQAFHIAGEQVCFGVIAALIRRERTGRGQRLTCAVHEAVAKNTETDLMAWVVQRQPYYRQTARHAGPKVASNITLAYTKDGRWLNVLSIGARDRNLLKPFLERYGMGEDVPAAEVAAEVGTRGIPGTTASSSANVEIIQRFVRRFTFAELPWEEMQEAGLLCAPVRRPDENAVDPHWLARGTFAEIEHPEDGRTYTYPVSKWQATHSRWLHGNRAPRVGEHTREAMANAAPPSPAAAATASPRALQDGELLSVHKKPFALPGTKIFDFTWFLASAGGTRFLAALGADVIKVEWKAHPDTRGGGFPEGGREARRRATAPLTAPPTGPMSGQFNNKNPGKRGISLNVRHPKGREIAMDFIRRSDVVAEGFSPGVFERWGFGWDRLKELNPSIIYAQQSGMGAHGTYGRFRAIGPIAGSLSGLTHMGGLPEPALPTGWGYSYLDWLGAYSFAGAILSALYQREVTGQGQWIDASQTEVGIFTTAVPILDWSVNGRPFQRWGNRMPYANAAPQGVYRCAGTDRWIAITCADDRDWQALATVCGIDRDPRFETLAGRLQHHDELDRLIERWTVTRDRYAAMEELQRAGIAAGVAQTAEDRCENDPQLAHLAWLTEVPNPSIGTWPVAEVPFDLSETPPHAGGWIDKGAPVYGEHNYEVYGEVLGLTCAEVDALAEEGVI</sequence>
<dbReference type="Proteomes" id="UP000462055">
    <property type="component" value="Unassembled WGS sequence"/>
</dbReference>
<dbReference type="AlphaFoldDB" id="A0A6I4M1R7"/>
<organism evidence="4 5">
    <name type="scientific">Actinomadura physcomitrii</name>
    <dbReference type="NCBI Taxonomy" id="2650748"/>
    <lineage>
        <taxon>Bacteria</taxon>
        <taxon>Bacillati</taxon>
        <taxon>Actinomycetota</taxon>
        <taxon>Actinomycetes</taxon>
        <taxon>Streptosporangiales</taxon>
        <taxon>Thermomonosporaceae</taxon>
        <taxon>Actinomadura</taxon>
    </lineage>
</organism>
<dbReference type="InterPro" id="IPR003673">
    <property type="entry name" value="CoA-Trfase_fam_III"/>
</dbReference>
<dbReference type="GO" id="GO:0016740">
    <property type="term" value="F:transferase activity"/>
    <property type="evidence" value="ECO:0007669"/>
    <property type="project" value="UniProtKB-KW"/>
</dbReference>
<gene>
    <name evidence="4" type="ORF">F8568_005730</name>
</gene>